<proteinExistence type="predicted"/>
<dbReference type="InterPro" id="IPR000485">
    <property type="entry name" value="AsnC-type_HTH_dom"/>
</dbReference>
<keyword evidence="2" id="KW-0238">DNA-binding</keyword>
<dbReference type="Proteomes" id="UP000181897">
    <property type="component" value="Chromosome"/>
</dbReference>
<keyword evidence="6" id="KW-1185">Reference proteome</keyword>
<dbReference type="InterPro" id="IPR036388">
    <property type="entry name" value="WH-like_DNA-bd_sf"/>
</dbReference>
<dbReference type="GO" id="GO:0043565">
    <property type="term" value="F:sequence-specific DNA binding"/>
    <property type="evidence" value="ECO:0007669"/>
    <property type="project" value="InterPro"/>
</dbReference>
<dbReference type="PANTHER" id="PTHR30154">
    <property type="entry name" value="LEUCINE-RESPONSIVE REGULATORY PROTEIN"/>
    <property type="match status" value="1"/>
</dbReference>
<dbReference type="KEGG" id="suam:BOO69_15140"/>
<keyword evidence="1" id="KW-0805">Transcription regulation</keyword>
<feature type="domain" description="HTH asnC-type" evidence="4">
    <location>
        <begin position="6"/>
        <end position="67"/>
    </location>
</feature>
<dbReference type="GO" id="GO:0043200">
    <property type="term" value="P:response to amino acid"/>
    <property type="evidence" value="ECO:0007669"/>
    <property type="project" value="TreeGrafter"/>
</dbReference>
<dbReference type="InterPro" id="IPR019888">
    <property type="entry name" value="Tscrpt_reg_AsnC-like"/>
</dbReference>
<dbReference type="Pfam" id="PF01037">
    <property type="entry name" value="AsnC_trans_reg"/>
    <property type="match status" value="1"/>
</dbReference>
<dbReference type="GO" id="GO:0006355">
    <property type="term" value="P:regulation of DNA-templated transcription"/>
    <property type="evidence" value="ECO:0007669"/>
    <property type="project" value="UniProtKB-ARBA"/>
</dbReference>
<name>A0A1J0WKC0_9RHOB</name>
<organism evidence="5 6">
    <name type="scientific">Sulfitobacter alexandrii</name>
    <dbReference type="NCBI Taxonomy" id="1917485"/>
    <lineage>
        <taxon>Bacteria</taxon>
        <taxon>Pseudomonadati</taxon>
        <taxon>Pseudomonadota</taxon>
        <taxon>Alphaproteobacteria</taxon>
        <taxon>Rhodobacterales</taxon>
        <taxon>Roseobacteraceae</taxon>
        <taxon>Sulfitobacter</taxon>
    </lineage>
</organism>
<dbReference type="InterPro" id="IPR036390">
    <property type="entry name" value="WH_DNA-bd_sf"/>
</dbReference>
<dbReference type="PROSITE" id="PS50956">
    <property type="entry name" value="HTH_ASNC_2"/>
    <property type="match status" value="1"/>
</dbReference>
<dbReference type="PRINTS" id="PR00033">
    <property type="entry name" value="HTHASNC"/>
</dbReference>
<dbReference type="EMBL" id="CP018076">
    <property type="protein sequence ID" value="APE44598.1"/>
    <property type="molecule type" value="Genomic_DNA"/>
</dbReference>
<keyword evidence="3" id="KW-0804">Transcription</keyword>
<dbReference type="InterPro" id="IPR011008">
    <property type="entry name" value="Dimeric_a/b-barrel"/>
</dbReference>
<dbReference type="AlphaFoldDB" id="A0A1J0WKC0"/>
<dbReference type="InterPro" id="IPR011991">
    <property type="entry name" value="ArsR-like_HTH"/>
</dbReference>
<evidence type="ECO:0000313" key="5">
    <source>
        <dbReference type="EMBL" id="APE44598.1"/>
    </source>
</evidence>
<dbReference type="InterPro" id="IPR019887">
    <property type="entry name" value="Tscrpt_reg_AsnC/Lrp_C"/>
</dbReference>
<dbReference type="SMART" id="SM00344">
    <property type="entry name" value="HTH_ASNC"/>
    <property type="match status" value="1"/>
</dbReference>
<dbReference type="STRING" id="1917485.BOO69_15140"/>
<dbReference type="PANTHER" id="PTHR30154:SF34">
    <property type="entry name" value="TRANSCRIPTIONAL REGULATOR AZLB"/>
    <property type="match status" value="1"/>
</dbReference>
<protein>
    <submittedName>
        <fullName evidence="5">AsnC family transcriptional regulator</fullName>
    </submittedName>
</protein>
<dbReference type="Gene3D" id="1.10.10.10">
    <property type="entry name" value="Winged helix-like DNA-binding domain superfamily/Winged helix DNA-binding domain"/>
    <property type="match status" value="1"/>
</dbReference>
<evidence type="ECO:0000256" key="2">
    <source>
        <dbReference type="ARBA" id="ARBA00023125"/>
    </source>
</evidence>
<evidence type="ECO:0000256" key="3">
    <source>
        <dbReference type="ARBA" id="ARBA00023163"/>
    </source>
</evidence>
<gene>
    <name evidence="5" type="ORF">BOO69_15140</name>
</gene>
<sequence>MKMHRLDRTDLEILAVLSSSGRITKSELARRIGVGQTSCWERMQRLEEAGVITGYRAEVSLRALGPSVTVFVMVELGEHRTQSFDRFEAEVARHEEIVGCWALGGGYDYLVQVVTRDIDSYQALIELVLEQRAGVARFFSYIVTKPVKAGPPPFDVLLGK</sequence>
<dbReference type="RefSeq" id="WP_071972946.1">
    <property type="nucleotide sequence ID" value="NZ_CP018076.1"/>
</dbReference>
<reference evidence="5 6" key="1">
    <citation type="submission" date="2016-11" db="EMBL/GenBank/DDBJ databases">
        <title>Complete genome sequence of Sulfitobacter sp. AM1-D1, a toxic bacteria associated with marine dinoflagellate Alexandrium minutum in East China Sea.</title>
        <authorList>
            <person name="Yang Q."/>
            <person name="Zhang X."/>
            <person name="Tian X."/>
        </authorList>
    </citation>
    <scope>NUCLEOTIDE SEQUENCE [LARGE SCALE GENOMIC DNA]</scope>
    <source>
        <strain evidence="5 6">AM1-D1</strain>
    </source>
</reference>
<dbReference type="SUPFAM" id="SSF54909">
    <property type="entry name" value="Dimeric alpha+beta barrel"/>
    <property type="match status" value="1"/>
</dbReference>
<evidence type="ECO:0000259" key="4">
    <source>
        <dbReference type="PROSITE" id="PS50956"/>
    </source>
</evidence>
<dbReference type="CDD" id="cd00090">
    <property type="entry name" value="HTH_ARSR"/>
    <property type="match status" value="1"/>
</dbReference>
<evidence type="ECO:0000256" key="1">
    <source>
        <dbReference type="ARBA" id="ARBA00023015"/>
    </source>
</evidence>
<dbReference type="GO" id="GO:0005829">
    <property type="term" value="C:cytosol"/>
    <property type="evidence" value="ECO:0007669"/>
    <property type="project" value="TreeGrafter"/>
</dbReference>
<accession>A0A1J0WKC0</accession>
<dbReference type="OrthoDB" id="9803143at2"/>
<dbReference type="Pfam" id="PF13412">
    <property type="entry name" value="HTH_24"/>
    <property type="match status" value="1"/>
</dbReference>
<dbReference type="Gene3D" id="3.30.70.920">
    <property type="match status" value="1"/>
</dbReference>
<evidence type="ECO:0000313" key="6">
    <source>
        <dbReference type="Proteomes" id="UP000181897"/>
    </source>
</evidence>
<dbReference type="SUPFAM" id="SSF46785">
    <property type="entry name" value="Winged helix' DNA-binding domain"/>
    <property type="match status" value="1"/>
</dbReference>